<accession>A0ABX0Y6L0</accession>
<dbReference type="InterPro" id="IPR018490">
    <property type="entry name" value="cNMP-bd_dom_sf"/>
</dbReference>
<keyword evidence="3" id="KW-1185">Reference proteome</keyword>
<dbReference type="CDD" id="cd00038">
    <property type="entry name" value="CAP_ED"/>
    <property type="match status" value="1"/>
</dbReference>
<dbReference type="InterPro" id="IPR014710">
    <property type="entry name" value="RmlC-like_jellyroll"/>
</dbReference>
<evidence type="ECO:0000313" key="2">
    <source>
        <dbReference type="EMBL" id="NJC74054.1"/>
    </source>
</evidence>
<dbReference type="Gene3D" id="2.60.120.10">
    <property type="entry name" value="Jelly Rolls"/>
    <property type="match status" value="1"/>
</dbReference>
<dbReference type="InterPro" id="IPR050397">
    <property type="entry name" value="Env_Response_Regulators"/>
</dbReference>
<dbReference type="SMART" id="SM00100">
    <property type="entry name" value="cNMP"/>
    <property type="match status" value="1"/>
</dbReference>
<evidence type="ECO:0000313" key="3">
    <source>
        <dbReference type="Proteomes" id="UP000722989"/>
    </source>
</evidence>
<sequence>MSGGSASFETAYDLLAAQPFLAGLSEGQLRQLSYSASRNVLHAGARVFSEGGRADRFWLIIRGRVDLYTHVPGRGDVVVATLGPGEVLGWSWLFPPYRWHFGAVAVETTFAVNLDAEGVRRLCADDHDLGYELTLRFARVLVERLQATRVRLLDLYTVPP</sequence>
<dbReference type="InterPro" id="IPR000595">
    <property type="entry name" value="cNMP-bd_dom"/>
</dbReference>
<proteinExistence type="predicted"/>
<reference evidence="2 3" key="1">
    <citation type="submission" date="2020-03" db="EMBL/GenBank/DDBJ databases">
        <title>WGS of the type strain of Planosporangium spp.</title>
        <authorList>
            <person name="Thawai C."/>
        </authorList>
    </citation>
    <scope>NUCLEOTIDE SEQUENCE [LARGE SCALE GENOMIC DNA]</scope>
    <source>
        <strain evidence="2 3">TBRC 5610</strain>
    </source>
</reference>
<evidence type="ECO:0000259" key="1">
    <source>
        <dbReference type="PROSITE" id="PS50042"/>
    </source>
</evidence>
<dbReference type="Proteomes" id="UP000722989">
    <property type="component" value="Unassembled WGS sequence"/>
</dbReference>
<gene>
    <name evidence="2" type="ORF">HC031_30715</name>
</gene>
<name>A0ABX0Y6L0_9ACTN</name>
<dbReference type="PANTHER" id="PTHR24567:SF74">
    <property type="entry name" value="HTH-TYPE TRANSCRIPTIONAL REGULATOR ARCR"/>
    <property type="match status" value="1"/>
</dbReference>
<dbReference type="Pfam" id="PF00027">
    <property type="entry name" value="cNMP_binding"/>
    <property type="match status" value="1"/>
</dbReference>
<dbReference type="PANTHER" id="PTHR24567">
    <property type="entry name" value="CRP FAMILY TRANSCRIPTIONAL REGULATORY PROTEIN"/>
    <property type="match status" value="1"/>
</dbReference>
<dbReference type="SUPFAM" id="SSF51206">
    <property type="entry name" value="cAMP-binding domain-like"/>
    <property type="match status" value="1"/>
</dbReference>
<dbReference type="RefSeq" id="WP_167928957.1">
    <property type="nucleotide sequence ID" value="NZ_JAATVY010000043.1"/>
</dbReference>
<comment type="caution">
    <text evidence="2">The sequence shown here is derived from an EMBL/GenBank/DDBJ whole genome shotgun (WGS) entry which is preliminary data.</text>
</comment>
<dbReference type="PROSITE" id="PS50042">
    <property type="entry name" value="CNMP_BINDING_3"/>
    <property type="match status" value="1"/>
</dbReference>
<dbReference type="EMBL" id="JAATVY010000043">
    <property type="protein sequence ID" value="NJC74054.1"/>
    <property type="molecule type" value="Genomic_DNA"/>
</dbReference>
<feature type="domain" description="Cyclic nucleotide-binding" evidence="1">
    <location>
        <begin position="20"/>
        <end position="89"/>
    </location>
</feature>
<organism evidence="2 3">
    <name type="scientific">Planosporangium thailandense</name>
    <dbReference type="NCBI Taxonomy" id="765197"/>
    <lineage>
        <taxon>Bacteria</taxon>
        <taxon>Bacillati</taxon>
        <taxon>Actinomycetota</taxon>
        <taxon>Actinomycetes</taxon>
        <taxon>Micromonosporales</taxon>
        <taxon>Micromonosporaceae</taxon>
        <taxon>Planosporangium</taxon>
    </lineage>
</organism>
<protein>
    <submittedName>
        <fullName evidence="2">Cyclic nucleotide-binding domain-containing protein</fullName>
    </submittedName>
</protein>